<organism evidence="6 7">
    <name type="scientific">Tomitella cavernea</name>
    <dbReference type="NCBI Taxonomy" id="1387982"/>
    <lineage>
        <taxon>Bacteria</taxon>
        <taxon>Bacillati</taxon>
        <taxon>Actinomycetota</taxon>
        <taxon>Actinomycetes</taxon>
        <taxon>Mycobacteriales</taxon>
        <taxon>Tomitella</taxon>
    </lineage>
</organism>
<dbReference type="InterPro" id="IPR036291">
    <property type="entry name" value="NAD(P)-bd_dom_sf"/>
</dbReference>
<dbReference type="EMBL" id="BAABKQ010000001">
    <property type="protein sequence ID" value="GAA4803605.1"/>
    <property type="molecule type" value="Genomic_DNA"/>
</dbReference>
<comment type="catalytic activity">
    <reaction evidence="5">
        <text>a (3R)-hydroxyacyl-[ACP] + NADP(+) = a 3-oxoacyl-[ACP] + NADPH + H(+)</text>
        <dbReference type="Rhea" id="RHEA:17397"/>
        <dbReference type="Rhea" id="RHEA-COMP:9916"/>
        <dbReference type="Rhea" id="RHEA-COMP:9945"/>
        <dbReference type="ChEBI" id="CHEBI:15378"/>
        <dbReference type="ChEBI" id="CHEBI:57783"/>
        <dbReference type="ChEBI" id="CHEBI:58349"/>
        <dbReference type="ChEBI" id="CHEBI:78776"/>
        <dbReference type="ChEBI" id="CHEBI:78827"/>
        <dbReference type="EC" id="1.1.1.100"/>
    </reaction>
    <physiologicalReaction direction="right-to-left" evidence="5">
        <dbReference type="Rhea" id="RHEA:17399"/>
    </physiologicalReaction>
</comment>
<keyword evidence="3" id="KW-0964">Secreted</keyword>
<comment type="subcellular location">
    <subcellularLocation>
        <location evidence="1">Secreted</location>
        <location evidence="1">Cell wall</location>
    </subcellularLocation>
</comment>
<evidence type="ECO:0000256" key="5">
    <source>
        <dbReference type="ARBA" id="ARBA00047400"/>
    </source>
</evidence>
<accession>A0ABP9C1G4</accession>
<dbReference type="PRINTS" id="PR00081">
    <property type="entry name" value="GDHRDH"/>
</dbReference>
<evidence type="ECO:0000256" key="4">
    <source>
        <dbReference type="ARBA" id="ARBA00040781"/>
    </source>
</evidence>
<keyword evidence="3" id="KW-0134">Cell wall</keyword>
<gene>
    <name evidence="6" type="ORF">GCM10023353_02370</name>
</gene>
<comment type="similarity">
    <text evidence="2">Belongs to the short-chain dehydrogenases/reductases (SDR) family.</text>
</comment>
<sequence length="311" mass="32812">MSSADHKPALALVTGASRGIGSAIARRLAADGVAVAAVSRTLRPGSGALGGSLEETVQQIRAAGGTAEAFAADLGDPELDRRALIAQVEDAFGLRVDALVNNVAAARRYDVLFADMQREWFQDSVETNLWNTWDLMNAVIPGMRERGAGWIVNISSRQAGPRVGPPFAFHPLAGSVLYGGTKAMLDRMTTGAAMELYDDGIAVNTLAPNRGVATEHAAGAVPGWPSEPEATMAEATLLLCTEDPREVTGRVAYSLPLLKEFGRPVRALDGTGLVEGWQPDDLDPESFLPPYLNFNPPGAVPENLLPSAAQS</sequence>
<dbReference type="Gene3D" id="3.40.50.720">
    <property type="entry name" value="NAD(P)-binding Rossmann-like Domain"/>
    <property type="match status" value="1"/>
</dbReference>
<evidence type="ECO:0000256" key="1">
    <source>
        <dbReference type="ARBA" id="ARBA00004191"/>
    </source>
</evidence>
<dbReference type="RefSeq" id="WP_200173204.1">
    <property type="nucleotide sequence ID" value="NZ_BAABKQ010000001.1"/>
</dbReference>
<reference evidence="7" key="1">
    <citation type="journal article" date="2019" name="Int. J. Syst. Evol. Microbiol.">
        <title>The Global Catalogue of Microorganisms (GCM) 10K type strain sequencing project: providing services to taxonomists for standard genome sequencing and annotation.</title>
        <authorList>
            <consortium name="The Broad Institute Genomics Platform"/>
            <consortium name="The Broad Institute Genome Sequencing Center for Infectious Disease"/>
            <person name="Wu L."/>
            <person name="Ma J."/>
        </authorList>
    </citation>
    <scope>NUCLEOTIDE SEQUENCE [LARGE SCALE GENOMIC DNA]</scope>
    <source>
        <strain evidence="7">JCM 18542</strain>
    </source>
</reference>
<dbReference type="Pfam" id="PF00106">
    <property type="entry name" value="adh_short"/>
    <property type="match status" value="1"/>
</dbReference>
<dbReference type="SUPFAM" id="SSF51735">
    <property type="entry name" value="NAD(P)-binding Rossmann-fold domains"/>
    <property type="match status" value="1"/>
</dbReference>
<dbReference type="PANTHER" id="PTHR42879">
    <property type="entry name" value="3-OXOACYL-(ACYL-CARRIER-PROTEIN) REDUCTASE"/>
    <property type="match status" value="1"/>
</dbReference>
<evidence type="ECO:0000313" key="7">
    <source>
        <dbReference type="Proteomes" id="UP001500839"/>
    </source>
</evidence>
<dbReference type="InterPro" id="IPR050259">
    <property type="entry name" value="SDR"/>
</dbReference>
<dbReference type="Proteomes" id="UP001500839">
    <property type="component" value="Unassembled WGS sequence"/>
</dbReference>
<name>A0ABP9C1G4_9ACTN</name>
<proteinExistence type="inferred from homology"/>
<dbReference type="PANTHER" id="PTHR42879:SF2">
    <property type="entry name" value="3-OXOACYL-[ACYL-CARRIER-PROTEIN] REDUCTASE FABG"/>
    <property type="match status" value="1"/>
</dbReference>
<comment type="caution">
    <text evidence="6">The sequence shown here is derived from an EMBL/GenBank/DDBJ whole genome shotgun (WGS) entry which is preliminary data.</text>
</comment>
<dbReference type="InterPro" id="IPR002347">
    <property type="entry name" value="SDR_fam"/>
</dbReference>
<evidence type="ECO:0000313" key="6">
    <source>
        <dbReference type="EMBL" id="GAA4803605.1"/>
    </source>
</evidence>
<evidence type="ECO:0000256" key="3">
    <source>
        <dbReference type="ARBA" id="ARBA00022512"/>
    </source>
</evidence>
<keyword evidence="7" id="KW-1185">Reference proteome</keyword>
<protein>
    <recommendedName>
        <fullName evidence="4">3-oxoacyl-[acyl-carrier-protein] reductase MabA</fullName>
    </recommendedName>
</protein>
<evidence type="ECO:0000256" key="2">
    <source>
        <dbReference type="ARBA" id="ARBA00006484"/>
    </source>
</evidence>